<evidence type="ECO:0000313" key="4">
    <source>
        <dbReference type="Proteomes" id="UP000029121"/>
    </source>
</evidence>
<dbReference type="AlphaFoldDB" id="R0GDT0"/>
<keyword evidence="4" id="KW-1185">Reference proteome</keyword>
<dbReference type="InterPro" id="IPR032675">
    <property type="entry name" value="LRR_dom_sf"/>
</dbReference>
<feature type="compositionally biased region" description="Acidic residues" evidence="2">
    <location>
        <begin position="578"/>
        <end position="594"/>
    </location>
</feature>
<keyword evidence="1" id="KW-0611">Plant defense</keyword>
<dbReference type="PANTHER" id="PTHR36766">
    <property type="entry name" value="PLANT BROAD-SPECTRUM MILDEW RESISTANCE PROTEIN RPW8"/>
    <property type="match status" value="1"/>
</dbReference>
<evidence type="ECO:0000256" key="2">
    <source>
        <dbReference type="SAM" id="MobiDB-lite"/>
    </source>
</evidence>
<evidence type="ECO:0000256" key="1">
    <source>
        <dbReference type="ARBA" id="ARBA00022821"/>
    </source>
</evidence>
<feature type="compositionally biased region" description="Basic and acidic residues" evidence="2">
    <location>
        <begin position="420"/>
        <end position="429"/>
    </location>
</feature>
<feature type="region of interest" description="Disordered" evidence="2">
    <location>
        <begin position="411"/>
        <end position="430"/>
    </location>
</feature>
<feature type="non-terminal residue" evidence="3">
    <location>
        <position position="1"/>
    </location>
</feature>
<organism evidence="3 4">
    <name type="scientific">Capsella rubella</name>
    <dbReference type="NCBI Taxonomy" id="81985"/>
    <lineage>
        <taxon>Eukaryota</taxon>
        <taxon>Viridiplantae</taxon>
        <taxon>Streptophyta</taxon>
        <taxon>Embryophyta</taxon>
        <taxon>Tracheophyta</taxon>
        <taxon>Spermatophyta</taxon>
        <taxon>Magnoliopsida</taxon>
        <taxon>eudicotyledons</taxon>
        <taxon>Gunneridae</taxon>
        <taxon>Pentapetalae</taxon>
        <taxon>rosids</taxon>
        <taxon>malvids</taxon>
        <taxon>Brassicales</taxon>
        <taxon>Brassicaceae</taxon>
        <taxon>Camelineae</taxon>
        <taxon>Capsella</taxon>
    </lineage>
</organism>
<dbReference type="Proteomes" id="UP000029121">
    <property type="component" value="Unassembled WGS sequence"/>
</dbReference>
<dbReference type="Gene3D" id="3.80.10.10">
    <property type="entry name" value="Ribonuclease Inhibitor"/>
    <property type="match status" value="2"/>
</dbReference>
<dbReference type="SUPFAM" id="SSF52058">
    <property type="entry name" value="L domain-like"/>
    <property type="match status" value="1"/>
</dbReference>
<name>R0GDT0_9BRAS</name>
<gene>
    <name evidence="3" type="ORF">CARUB_v10019979mg</name>
</gene>
<dbReference type="STRING" id="81985.R0GDT0"/>
<dbReference type="GO" id="GO:0006952">
    <property type="term" value="P:defense response"/>
    <property type="evidence" value="ECO:0007669"/>
    <property type="project" value="UniProtKB-KW"/>
</dbReference>
<evidence type="ECO:0000313" key="3">
    <source>
        <dbReference type="EMBL" id="EOA33786.1"/>
    </source>
</evidence>
<dbReference type="PANTHER" id="PTHR36766:SF40">
    <property type="entry name" value="DISEASE RESISTANCE PROTEIN RGA3"/>
    <property type="match status" value="1"/>
</dbReference>
<reference evidence="4" key="1">
    <citation type="journal article" date="2013" name="Nat. Genet.">
        <title>The Capsella rubella genome and the genomic consequences of rapid mating system evolution.</title>
        <authorList>
            <person name="Slotte T."/>
            <person name="Hazzouri K.M."/>
            <person name="Agren J.A."/>
            <person name="Koenig D."/>
            <person name="Maumus F."/>
            <person name="Guo Y.L."/>
            <person name="Steige K."/>
            <person name="Platts A.E."/>
            <person name="Escobar J.S."/>
            <person name="Newman L.K."/>
            <person name="Wang W."/>
            <person name="Mandakova T."/>
            <person name="Vello E."/>
            <person name="Smith L.M."/>
            <person name="Henz S.R."/>
            <person name="Steffen J."/>
            <person name="Takuno S."/>
            <person name="Brandvain Y."/>
            <person name="Coop G."/>
            <person name="Andolfatto P."/>
            <person name="Hu T.T."/>
            <person name="Blanchette M."/>
            <person name="Clark R.M."/>
            <person name="Quesneville H."/>
            <person name="Nordborg M."/>
            <person name="Gaut B.S."/>
            <person name="Lysak M.A."/>
            <person name="Jenkins J."/>
            <person name="Grimwood J."/>
            <person name="Chapman J."/>
            <person name="Prochnik S."/>
            <person name="Shu S."/>
            <person name="Rokhsar D."/>
            <person name="Schmutz J."/>
            <person name="Weigel D."/>
            <person name="Wright S.I."/>
        </authorList>
    </citation>
    <scope>NUCLEOTIDE SEQUENCE [LARGE SCALE GENOMIC DNA]</scope>
    <source>
        <strain evidence="4">cv. Monte Gargano</strain>
    </source>
</reference>
<protein>
    <submittedName>
        <fullName evidence="3">Uncharacterized protein</fullName>
    </submittedName>
</protein>
<dbReference type="EMBL" id="KB870806">
    <property type="protein sequence ID" value="EOA33786.1"/>
    <property type="molecule type" value="Genomic_DNA"/>
</dbReference>
<proteinExistence type="predicted"/>
<sequence>APALAKLKVMDLCRSSCLMELPDLSKAMNLEILNVFYCKALVEIPSSVVNLPKLWYLCTSSCESLQVIPTLINLASLKDFNIYNCPRLRILPEMPTNITNLRIEMIGVEELPVSFRHCSHLHKVEIINNENLKTFSTRLPTSVTRLDLRDSQIERIADCIKGLHNLKSLNISNCKRLESLPKLPYSLLELSARNCESLKRVSGLLYTPEANLYFSNCFRLDRQAKRAIIQRSCFKGLTLFPGIEVPEEFDYRGRGNKVTIPRSDFNRYKDSIGNRARGDSSTVAPSDFNIVKVCLVDNYIFVGFYRKHLLIFVMSLPLMDPSEVSREIVLEFNCRSQYWIDFKECGVKILTDVPKGIKCWGSGEEDWQTSEKEHNLKSWTLEDHKYEYERLSCILKEIFCLNLSRKRQRPFPFPDESDEEGKASNKEDNLNVNSWTSEDHEYESVSVNQEDFLGTVTKTSAPTEYEEELCLDLSIKLTCCPFPDSTASFATPHEEDLCLDLSLNPPCYHFPDLAAVFATPQEEDLCLDLSLKLACCPFPDSAAFATPPPTYGFHMQIDDEDDVSITKSESGEASNKEDNEEGDIPEFVSDDNDEDTAHDGDYESRSSKFLQMLSFCFNCFG</sequence>
<feature type="region of interest" description="Disordered" evidence="2">
    <location>
        <begin position="565"/>
        <end position="602"/>
    </location>
</feature>
<accession>R0GDT0</accession>